<accession>A0A3P7Z1S9</accession>
<reference evidence="4" key="2">
    <citation type="submission" date="2019-09" db="UniProtKB">
        <authorList>
            <consortium name="WormBaseParasite"/>
        </authorList>
    </citation>
    <scope>IDENTIFICATION</scope>
</reference>
<organism evidence="3 4">
    <name type="scientific">Heligmosomoides polygyrus</name>
    <name type="common">Parasitic roundworm</name>
    <dbReference type="NCBI Taxonomy" id="6339"/>
    <lineage>
        <taxon>Eukaryota</taxon>
        <taxon>Metazoa</taxon>
        <taxon>Ecdysozoa</taxon>
        <taxon>Nematoda</taxon>
        <taxon>Chromadorea</taxon>
        <taxon>Rhabditida</taxon>
        <taxon>Rhabditina</taxon>
        <taxon>Rhabditomorpha</taxon>
        <taxon>Strongyloidea</taxon>
        <taxon>Heligmosomidae</taxon>
        <taxon>Heligmosomoides</taxon>
    </lineage>
</organism>
<feature type="compositionally biased region" description="Basic and acidic residues" evidence="1">
    <location>
        <begin position="85"/>
        <end position="115"/>
    </location>
</feature>
<proteinExistence type="predicted"/>
<dbReference type="AlphaFoldDB" id="A0A183FC98"/>
<evidence type="ECO:0000256" key="1">
    <source>
        <dbReference type="SAM" id="MobiDB-lite"/>
    </source>
</evidence>
<reference evidence="2 3" key="1">
    <citation type="submission" date="2018-11" db="EMBL/GenBank/DDBJ databases">
        <authorList>
            <consortium name="Pathogen Informatics"/>
        </authorList>
    </citation>
    <scope>NUCLEOTIDE SEQUENCE [LARGE SCALE GENOMIC DNA]</scope>
</reference>
<sequence length="115" mass="12714">MVEHMHSLCHVLGKKDGGVAYYLMRYRKSDFGGAGDFAFPSDDAYAHVEEEVRSTTERPTDDVFAPSADPNATPSVDVASRKGKSKLDTTEGPPKKKERRIKTEADIKVEPVDTE</sequence>
<feature type="compositionally biased region" description="Basic and acidic residues" evidence="1">
    <location>
        <begin position="49"/>
        <end position="61"/>
    </location>
</feature>
<accession>A0A183FC98</accession>
<dbReference type="WBParaSite" id="HPBE_0000379001-mRNA-1">
    <property type="protein sequence ID" value="HPBE_0000379001-mRNA-1"/>
    <property type="gene ID" value="HPBE_0000379001"/>
</dbReference>
<protein>
    <submittedName>
        <fullName evidence="4">Chromo domain-containing protein</fullName>
    </submittedName>
</protein>
<evidence type="ECO:0000313" key="4">
    <source>
        <dbReference type="WBParaSite" id="HPBE_0000379001-mRNA-1"/>
    </source>
</evidence>
<name>A0A183FC98_HELPZ</name>
<dbReference type="EMBL" id="UZAH01014921">
    <property type="protein sequence ID" value="VDO43275.1"/>
    <property type="molecule type" value="Genomic_DNA"/>
</dbReference>
<gene>
    <name evidence="2" type="ORF">HPBE_LOCUS3791</name>
</gene>
<keyword evidence="3" id="KW-1185">Reference proteome</keyword>
<feature type="region of interest" description="Disordered" evidence="1">
    <location>
        <begin position="49"/>
        <end position="115"/>
    </location>
</feature>
<evidence type="ECO:0000313" key="3">
    <source>
        <dbReference type="Proteomes" id="UP000050761"/>
    </source>
</evidence>
<evidence type="ECO:0000313" key="2">
    <source>
        <dbReference type="EMBL" id="VDO43275.1"/>
    </source>
</evidence>
<dbReference type="Proteomes" id="UP000050761">
    <property type="component" value="Unassembled WGS sequence"/>
</dbReference>